<dbReference type="PANTHER" id="PTHR30273">
    <property type="entry name" value="PERIPLASMIC SIGNAL SENSOR AND SIGMA FACTOR ACTIVATOR FECR-RELATED"/>
    <property type="match status" value="1"/>
</dbReference>
<sequence length="340" mass="38061">MSKDQYNEIPDASTLMGYLTGTLTAEENQLVEKWANSSVINQKLLQRIAFIYDARQVQQKLKHTDSHTAFNHLEQRMRGRRRLRIIKRVSIAAAILIGLFGLGTLFSTTSPKTTTPTLVTVSAQNHAQTKLKLPDGSQVFLSAGSSISYPALMDQERQVTLHGKGYFSIVPNAKAPFQVKVGDGAMYINVLGTAFNVEENQENHTVQATLISGSIELAIPEKKIKKLLKPAEKAIYATKDNSLSVTTVNTDRELDWLHNRLVFRKTPMKEVLNSISAFYDVDIEVADKSVEQGTFTGTFENKPLQQILDYITLASKMTYSFEHATPNTRTKPLIKITKQR</sequence>
<dbReference type="RefSeq" id="WP_139202213.1">
    <property type="nucleotide sequence ID" value="NZ_FOAF01000001.1"/>
</dbReference>
<keyword evidence="5" id="KW-1185">Reference proteome</keyword>
<dbReference type="EMBL" id="FOAF01000001">
    <property type="protein sequence ID" value="SEK79216.1"/>
    <property type="molecule type" value="Genomic_DNA"/>
</dbReference>
<dbReference type="Pfam" id="PF04773">
    <property type="entry name" value="FecR"/>
    <property type="match status" value="1"/>
</dbReference>
<gene>
    <name evidence="4" type="ORF">SAMN05661044_01158</name>
</gene>
<evidence type="ECO:0000313" key="4">
    <source>
        <dbReference type="EMBL" id="SEK79216.1"/>
    </source>
</evidence>
<dbReference type="PIRSF" id="PIRSF018266">
    <property type="entry name" value="FecR"/>
    <property type="match status" value="1"/>
</dbReference>
<evidence type="ECO:0000259" key="3">
    <source>
        <dbReference type="Pfam" id="PF16344"/>
    </source>
</evidence>
<evidence type="ECO:0000313" key="5">
    <source>
        <dbReference type="Proteomes" id="UP000199421"/>
    </source>
</evidence>
<accession>A0A1H7JY49</accession>
<dbReference type="AlphaFoldDB" id="A0A1H7JY49"/>
<keyword evidence="1" id="KW-0472">Membrane</keyword>
<dbReference type="Gene3D" id="2.60.120.1440">
    <property type="match status" value="1"/>
</dbReference>
<dbReference type="GO" id="GO:0016989">
    <property type="term" value="F:sigma factor antagonist activity"/>
    <property type="evidence" value="ECO:0007669"/>
    <property type="project" value="TreeGrafter"/>
</dbReference>
<proteinExistence type="predicted"/>
<keyword evidence="1" id="KW-1133">Transmembrane helix</keyword>
<name>A0A1H7JY49_OLID1</name>
<dbReference type="Gene3D" id="3.55.50.30">
    <property type="match status" value="1"/>
</dbReference>
<dbReference type="PANTHER" id="PTHR30273:SF2">
    <property type="entry name" value="PROTEIN FECR"/>
    <property type="match status" value="1"/>
</dbReference>
<dbReference type="InterPro" id="IPR012373">
    <property type="entry name" value="Ferrdict_sens_TM"/>
</dbReference>
<dbReference type="OrthoDB" id="663025at2"/>
<feature type="domain" description="FecR protein" evidence="2">
    <location>
        <begin position="120"/>
        <end position="216"/>
    </location>
</feature>
<dbReference type="InterPro" id="IPR032508">
    <property type="entry name" value="FecR_C"/>
</dbReference>
<protein>
    <submittedName>
        <fullName evidence="4">FecR family protein</fullName>
    </submittedName>
</protein>
<keyword evidence="1" id="KW-0812">Transmembrane</keyword>
<dbReference type="Pfam" id="PF16344">
    <property type="entry name" value="FecR_C"/>
    <property type="match status" value="1"/>
</dbReference>
<reference evidence="5" key="1">
    <citation type="submission" date="2016-10" db="EMBL/GenBank/DDBJ databases">
        <authorList>
            <person name="Varghese N."/>
            <person name="Submissions S."/>
        </authorList>
    </citation>
    <scope>NUCLEOTIDE SEQUENCE [LARGE SCALE GENOMIC DNA]</scope>
    <source>
        <strain evidence="5">DSM 18733</strain>
    </source>
</reference>
<evidence type="ECO:0000259" key="2">
    <source>
        <dbReference type="Pfam" id="PF04773"/>
    </source>
</evidence>
<dbReference type="STRING" id="407022.SAMN05661044_01158"/>
<feature type="domain" description="Protein FecR C-terminal" evidence="3">
    <location>
        <begin position="260"/>
        <end position="321"/>
    </location>
</feature>
<dbReference type="Proteomes" id="UP000199421">
    <property type="component" value="Unassembled WGS sequence"/>
</dbReference>
<dbReference type="InterPro" id="IPR006860">
    <property type="entry name" value="FecR"/>
</dbReference>
<evidence type="ECO:0000256" key="1">
    <source>
        <dbReference type="SAM" id="Phobius"/>
    </source>
</evidence>
<organism evidence="4 5">
    <name type="scientific">Olivibacter domesticus</name>
    <name type="common">Pseudosphingobacterium domesticum</name>
    <dbReference type="NCBI Taxonomy" id="407022"/>
    <lineage>
        <taxon>Bacteria</taxon>
        <taxon>Pseudomonadati</taxon>
        <taxon>Bacteroidota</taxon>
        <taxon>Sphingobacteriia</taxon>
        <taxon>Sphingobacteriales</taxon>
        <taxon>Sphingobacteriaceae</taxon>
        <taxon>Olivibacter</taxon>
    </lineage>
</organism>
<feature type="transmembrane region" description="Helical" evidence="1">
    <location>
        <begin position="85"/>
        <end position="106"/>
    </location>
</feature>